<sequence length="152" mass="17076">MDNDKYIVRNPPNARITPLRPCEYDLDGVNLVYLLRVLYNGSGTRLSSSRPFDYDQARALAKRILWVVAQPPEADLTLQVHSFCGRVIEPEFSRATARGEKFDIATQPGAFGRAVRDARTLTQLAWRLGMSDPEVDEIVERDGTPPPPYTEG</sequence>
<accession>A0A395HMW2</accession>
<keyword evidence="2" id="KW-1185">Reference proteome</keyword>
<name>A0A395HMW2_ASPHC</name>
<protein>
    <submittedName>
        <fullName evidence="1">Uncharacterized protein</fullName>
    </submittedName>
</protein>
<evidence type="ECO:0000313" key="2">
    <source>
        <dbReference type="Proteomes" id="UP000248961"/>
    </source>
</evidence>
<organism evidence="1 2">
    <name type="scientific">Aspergillus homomorphus (strain CBS 101889)</name>
    <dbReference type="NCBI Taxonomy" id="1450537"/>
    <lineage>
        <taxon>Eukaryota</taxon>
        <taxon>Fungi</taxon>
        <taxon>Dikarya</taxon>
        <taxon>Ascomycota</taxon>
        <taxon>Pezizomycotina</taxon>
        <taxon>Eurotiomycetes</taxon>
        <taxon>Eurotiomycetidae</taxon>
        <taxon>Eurotiales</taxon>
        <taxon>Aspergillaceae</taxon>
        <taxon>Aspergillus</taxon>
        <taxon>Aspergillus subgen. Circumdati</taxon>
    </lineage>
</organism>
<dbReference type="GeneID" id="37200236"/>
<dbReference type="RefSeq" id="XP_025546768.1">
    <property type="nucleotide sequence ID" value="XM_025695947.1"/>
</dbReference>
<reference evidence="1 2" key="1">
    <citation type="submission" date="2018-02" db="EMBL/GenBank/DDBJ databases">
        <title>The genomes of Aspergillus section Nigri reveals drivers in fungal speciation.</title>
        <authorList>
            <consortium name="DOE Joint Genome Institute"/>
            <person name="Vesth T.C."/>
            <person name="Nybo J."/>
            <person name="Theobald S."/>
            <person name="Brandl J."/>
            <person name="Frisvad J.C."/>
            <person name="Nielsen K.F."/>
            <person name="Lyhne E.K."/>
            <person name="Kogle M.E."/>
            <person name="Kuo A."/>
            <person name="Riley R."/>
            <person name="Clum A."/>
            <person name="Nolan M."/>
            <person name="Lipzen A."/>
            <person name="Salamov A."/>
            <person name="Henrissat B."/>
            <person name="Wiebenga A."/>
            <person name="De vries R.P."/>
            <person name="Grigoriev I.V."/>
            <person name="Mortensen U.H."/>
            <person name="Andersen M.R."/>
            <person name="Baker S.E."/>
        </authorList>
    </citation>
    <scope>NUCLEOTIDE SEQUENCE [LARGE SCALE GENOMIC DNA]</scope>
    <source>
        <strain evidence="1 2">CBS 101889</strain>
    </source>
</reference>
<dbReference type="VEuPathDB" id="FungiDB:BO97DRAFT_408831"/>
<proteinExistence type="predicted"/>
<dbReference type="Proteomes" id="UP000248961">
    <property type="component" value="Unassembled WGS sequence"/>
</dbReference>
<dbReference type="AlphaFoldDB" id="A0A395HMW2"/>
<gene>
    <name evidence="1" type="ORF">BO97DRAFT_408831</name>
</gene>
<evidence type="ECO:0000313" key="1">
    <source>
        <dbReference type="EMBL" id="RAL07614.1"/>
    </source>
</evidence>
<dbReference type="EMBL" id="KZ824327">
    <property type="protein sequence ID" value="RAL07614.1"/>
    <property type="molecule type" value="Genomic_DNA"/>
</dbReference>